<keyword evidence="8" id="KW-1185">Reference proteome</keyword>
<evidence type="ECO:0000313" key="8">
    <source>
        <dbReference type="Proteomes" id="UP000264883"/>
    </source>
</evidence>
<dbReference type="RefSeq" id="WP_119865946.1">
    <property type="nucleotide sequence ID" value="NZ_CP016786.1"/>
</dbReference>
<accession>A0A343JE54</accession>
<dbReference type="OrthoDB" id="1930546at2"/>
<sequence>MNISEVKIGLKGKDLLSIINEFVKVEGLKVSEIDINENIIIKGSFKKIVTVDFTGSVKLKRVDNGIIEGELVDFKLSKIKIISFIRKAALKFALRAIEEKGIKYLDGKVIIDLKYILKDVPYVDFDVTNINVNEDTLYVEANNIEISIEGTLKKDNKEEDVKLLEEAEEEDYEEEIKEVAKVEDIYTKGRRIFENKLPEKIKPFKEYLFIIPDMLALIYRLLKDKRVPIKTKLVISAAIAYISFPTDIIPDNIPFIGNIDDIGVIIFTLNKLIDDVPIVVILENWQGKNDIIITLKTLVEYAVNLTGARNVEKIYRFIEEISTI</sequence>
<evidence type="ECO:0000256" key="2">
    <source>
        <dbReference type="ARBA" id="ARBA00022692"/>
    </source>
</evidence>
<organism evidence="7 8">
    <name type="scientific">Clostridium isatidis</name>
    <dbReference type="NCBI Taxonomy" id="182773"/>
    <lineage>
        <taxon>Bacteria</taxon>
        <taxon>Bacillati</taxon>
        <taxon>Bacillota</taxon>
        <taxon>Clostridia</taxon>
        <taxon>Eubacteriales</taxon>
        <taxon>Clostridiaceae</taxon>
        <taxon>Clostridium</taxon>
    </lineage>
</organism>
<name>A0A343JE54_9CLOT</name>
<dbReference type="Proteomes" id="UP000264883">
    <property type="component" value="Chromosome"/>
</dbReference>
<keyword evidence="4" id="KW-0472">Membrane</keyword>
<dbReference type="Pfam" id="PF06803">
    <property type="entry name" value="DUF1232"/>
    <property type="match status" value="1"/>
</dbReference>
<evidence type="ECO:0000259" key="6">
    <source>
        <dbReference type="Pfam" id="PF06803"/>
    </source>
</evidence>
<keyword evidence="5" id="KW-0175">Coiled coil</keyword>
<dbReference type="InterPro" id="IPR010652">
    <property type="entry name" value="DUF1232"/>
</dbReference>
<dbReference type="GO" id="GO:0012505">
    <property type="term" value="C:endomembrane system"/>
    <property type="evidence" value="ECO:0007669"/>
    <property type="project" value="UniProtKB-SubCell"/>
</dbReference>
<evidence type="ECO:0000313" key="7">
    <source>
        <dbReference type="EMBL" id="ASW43812.1"/>
    </source>
</evidence>
<dbReference type="AlphaFoldDB" id="A0A343JE54"/>
<feature type="domain" description="DUF1232" evidence="6">
    <location>
        <begin position="231"/>
        <end position="267"/>
    </location>
</feature>
<evidence type="ECO:0000256" key="5">
    <source>
        <dbReference type="SAM" id="Coils"/>
    </source>
</evidence>
<evidence type="ECO:0000256" key="3">
    <source>
        <dbReference type="ARBA" id="ARBA00022989"/>
    </source>
</evidence>
<reference evidence="7 8" key="1">
    <citation type="submission" date="2016-08" db="EMBL/GenBank/DDBJ databases">
        <title>Complete Genome Sequence Of The Indigo Reducing Clostridium isatidis DSM15098.</title>
        <authorList>
            <person name="Little G.T."/>
            <person name="Minton N.P."/>
        </authorList>
    </citation>
    <scope>NUCLEOTIDE SEQUENCE [LARGE SCALE GENOMIC DNA]</scope>
    <source>
        <strain evidence="7 8">DSM 15098</strain>
    </source>
</reference>
<gene>
    <name evidence="7" type="ORF">BEN51_10045</name>
</gene>
<keyword evidence="3" id="KW-1133">Transmembrane helix</keyword>
<evidence type="ECO:0000256" key="1">
    <source>
        <dbReference type="ARBA" id="ARBA00004127"/>
    </source>
</evidence>
<dbReference type="EMBL" id="CP016786">
    <property type="protein sequence ID" value="ASW43812.1"/>
    <property type="molecule type" value="Genomic_DNA"/>
</dbReference>
<evidence type="ECO:0000256" key="4">
    <source>
        <dbReference type="ARBA" id="ARBA00023136"/>
    </source>
</evidence>
<feature type="coiled-coil region" evidence="5">
    <location>
        <begin position="154"/>
        <end position="185"/>
    </location>
</feature>
<keyword evidence="2" id="KW-0812">Transmembrane</keyword>
<dbReference type="KEGG" id="cia:BEN51_10045"/>
<proteinExistence type="predicted"/>
<protein>
    <recommendedName>
        <fullName evidence="6">DUF1232 domain-containing protein</fullName>
    </recommendedName>
</protein>
<comment type="subcellular location">
    <subcellularLocation>
        <location evidence="1">Endomembrane system</location>
        <topology evidence="1">Multi-pass membrane protein</topology>
    </subcellularLocation>
</comment>